<dbReference type="CDD" id="cd00118">
    <property type="entry name" value="LysM"/>
    <property type="match status" value="2"/>
</dbReference>
<dbReference type="InterPro" id="IPR036779">
    <property type="entry name" value="LysM_dom_sf"/>
</dbReference>
<feature type="chain" id="PRO_5041285854" description="LysM domain-containing protein" evidence="5">
    <location>
        <begin position="22"/>
        <end position="456"/>
    </location>
</feature>
<dbReference type="EMBL" id="JAPDFR010000001">
    <property type="protein sequence ID" value="KAK0391599.1"/>
    <property type="molecule type" value="Genomic_DNA"/>
</dbReference>
<evidence type="ECO:0000313" key="8">
    <source>
        <dbReference type="Proteomes" id="UP001175261"/>
    </source>
</evidence>
<dbReference type="PANTHER" id="PTHR34997">
    <property type="entry name" value="AM15"/>
    <property type="match status" value="1"/>
</dbReference>
<keyword evidence="1" id="KW-0147">Chitin-binding</keyword>
<feature type="compositionally biased region" description="Low complexity" evidence="4">
    <location>
        <begin position="342"/>
        <end position="352"/>
    </location>
</feature>
<comment type="caution">
    <text evidence="7">The sequence shown here is derived from an EMBL/GenBank/DDBJ whole genome shotgun (WGS) entry which is preliminary data.</text>
</comment>
<proteinExistence type="inferred from homology"/>
<feature type="compositionally biased region" description="Gly residues" evidence="4">
    <location>
        <begin position="353"/>
        <end position="363"/>
    </location>
</feature>
<dbReference type="PANTHER" id="PTHR34997:SF16">
    <property type="entry name" value="LYSM DOMAIN-CONTAINING PROTEIN"/>
    <property type="match status" value="1"/>
</dbReference>
<dbReference type="GO" id="GO:0008061">
    <property type="term" value="F:chitin binding"/>
    <property type="evidence" value="ECO:0007669"/>
    <property type="project" value="UniProtKB-KW"/>
</dbReference>
<organism evidence="7 8">
    <name type="scientific">Sarocladium strictum</name>
    <name type="common">Black bundle disease fungus</name>
    <name type="synonym">Acremonium strictum</name>
    <dbReference type="NCBI Taxonomy" id="5046"/>
    <lineage>
        <taxon>Eukaryota</taxon>
        <taxon>Fungi</taxon>
        <taxon>Dikarya</taxon>
        <taxon>Ascomycota</taxon>
        <taxon>Pezizomycotina</taxon>
        <taxon>Sordariomycetes</taxon>
        <taxon>Hypocreomycetidae</taxon>
        <taxon>Hypocreales</taxon>
        <taxon>Sarocladiaceae</taxon>
        <taxon>Sarocladium</taxon>
    </lineage>
</organism>
<dbReference type="Pfam" id="PF01476">
    <property type="entry name" value="LysM"/>
    <property type="match status" value="1"/>
</dbReference>
<dbReference type="PROSITE" id="PS51782">
    <property type="entry name" value="LYSM"/>
    <property type="match status" value="1"/>
</dbReference>
<evidence type="ECO:0000256" key="5">
    <source>
        <dbReference type="SAM" id="SignalP"/>
    </source>
</evidence>
<evidence type="ECO:0000313" key="7">
    <source>
        <dbReference type="EMBL" id="KAK0391599.1"/>
    </source>
</evidence>
<dbReference type="SMART" id="SM00257">
    <property type="entry name" value="LysM"/>
    <property type="match status" value="2"/>
</dbReference>
<evidence type="ECO:0000256" key="3">
    <source>
        <dbReference type="ARBA" id="ARBA00044955"/>
    </source>
</evidence>
<accession>A0AA39GS92</accession>
<evidence type="ECO:0000256" key="1">
    <source>
        <dbReference type="ARBA" id="ARBA00022669"/>
    </source>
</evidence>
<protein>
    <recommendedName>
        <fullName evidence="6">LysM domain-containing protein</fullName>
    </recommendedName>
</protein>
<sequence>MALFRAGLLASICRLLHTAQASPSEPNALRTRAIGFQAVPQELLDVIDLQDTTCLGVLKQTINCDSVVADLGQRNEYQGSLKDNALTDAVCAASCRNALTISRRRIAGACTSVQELLPGHETLSYIDSIISGWNETCLRDATDTSKYCNDIIDSWEEYDDLEEMPLSKLCSYCYGAKLRMMQESKYSAYNEYFAEALVYVNKKCGVTSPTEPITKPPVNDGSQPGECYSGNKITTVSGDTCDGIATKNSISSATLFYLNAHLTDCKAVAPGLELCLPEKCDTYQVQDGEDCVDVAVAAGVSWNRIPDWNAMIDYGCTNIHSAEPFWGTVLCVSAPGGEFKDPGPGNSTDTGNGNDGGQGGSGDGYADQVVDPPQGSGEVAKGTTRMCGLYVQAGEGLSCAQMVILANRATPMDLFLAANPSLGTALECDSRLELDSWYCLRPVRDWDLEQQPVKKI</sequence>
<keyword evidence="5" id="KW-0732">Signal</keyword>
<feature type="region of interest" description="Disordered" evidence="4">
    <location>
        <begin position="340"/>
        <end position="379"/>
    </location>
</feature>
<gene>
    <name evidence="7" type="ORF">NLU13_1099</name>
</gene>
<feature type="domain" description="LysM" evidence="6">
    <location>
        <begin position="231"/>
        <end position="276"/>
    </location>
</feature>
<dbReference type="InterPro" id="IPR052210">
    <property type="entry name" value="LysM1-like"/>
</dbReference>
<dbReference type="SUPFAM" id="SSF54106">
    <property type="entry name" value="LysM domain"/>
    <property type="match status" value="2"/>
</dbReference>
<reference evidence="7" key="1">
    <citation type="submission" date="2022-10" db="EMBL/GenBank/DDBJ databases">
        <title>Determination and structural analysis of whole genome sequence of Sarocladium strictum F4-1.</title>
        <authorList>
            <person name="Hu L."/>
            <person name="Jiang Y."/>
        </authorList>
    </citation>
    <scope>NUCLEOTIDE SEQUENCE</scope>
    <source>
        <strain evidence="7">F4-1</strain>
    </source>
</reference>
<dbReference type="Proteomes" id="UP001175261">
    <property type="component" value="Unassembled WGS sequence"/>
</dbReference>
<feature type="signal peptide" evidence="5">
    <location>
        <begin position="1"/>
        <end position="21"/>
    </location>
</feature>
<dbReference type="Gene3D" id="3.10.350.10">
    <property type="entry name" value="LysM domain"/>
    <property type="match status" value="2"/>
</dbReference>
<dbReference type="AlphaFoldDB" id="A0AA39GS92"/>
<comment type="similarity">
    <text evidence="3">Belongs to the secreted LysM effector family.</text>
</comment>
<evidence type="ECO:0000259" key="6">
    <source>
        <dbReference type="PROSITE" id="PS51782"/>
    </source>
</evidence>
<keyword evidence="2" id="KW-0843">Virulence</keyword>
<evidence type="ECO:0000256" key="2">
    <source>
        <dbReference type="ARBA" id="ARBA00023026"/>
    </source>
</evidence>
<evidence type="ECO:0000256" key="4">
    <source>
        <dbReference type="SAM" id="MobiDB-lite"/>
    </source>
</evidence>
<name>A0AA39GS92_SARSR</name>
<keyword evidence="8" id="KW-1185">Reference proteome</keyword>
<dbReference type="InterPro" id="IPR018392">
    <property type="entry name" value="LysM"/>
</dbReference>